<dbReference type="Proteomes" id="UP001231649">
    <property type="component" value="Chromosome 23"/>
</dbReference>
<reference evidence="1" key="1">
    <citation type="submission" date="2023-03" db="EMBL/GenBank/DDBJ databases">
        <title>Chromosome-level genomes of two armyworms, Mythimna separata and Mythimna loreyi, provide insights into the biosynthesis and reception of sex pheromones.</title>
        <authorList>
            <person name="Zhao H."/>
        </authorList>
    </citation>
    <scope>NUCLEOTIDE SEQUENCE</scope>
    <source>
        <strain evidence="1">BeijingLab</strain>
    </source>
</reference>
<comment type="caution">
    <text evidence="1">The sequence shown here is derived from an EMBL/GenBank/DDBJ whole genome shotgun (WGS) entry which is preliminary data.</text>
</comment>
<keyword evidence="2" id="KW-1185">Reference proteome</keyword>
<accession>A0ACC2Q7W6</accession>
<evidence type="ECO:0000313" key="2">
    <source>
        <dbReference type="Proteomes" id="UP001231649"/>
    </source>
</evidence>
<sequence>MEKNDFLGVSKMMKAIVNRKKDIKGDGVSWLKTKEINIYKDKPGRIFLSTTHGGSPQEVDLNKRPKRGTQNAPLRFSNLYEQLWPEGKLISQPKLDDIKSLLPLIPSDARQYYENLAASQDLEDDVEGFNGSIDFDIEDED</sequence>
<dbReference type="EMBL" id="CM056799">
    <property type="protein sequence ID" value="KAJ8710677.1"/>
    <property type="molecule type" value="Genomic_DNA"/>
</dbReference>
<organism evidence="1 2">
    <name type="scientific">Mythimna loreyi</name>
    <dbReference type="NCBI Taxonomy" id="667449"/>
    <lineage>
        <taxon>Eukaryota</taxon>
        <taxon>Metazoa</taxon>
        <taxon>Ecdysozoa</taxon>
        <taxon>Arthropoda</taxon>
        <taxon>Hexapoda</taxon>
        <taxon>Insecta</taxon>
        <taxon>Pterygota</taxon>
        <taxon>Neoptera</taxon>
        <taxon>Endopterygota</taxon>
        <taxon>Lepidoptera</taxon>
        <taxon>Glossata</taxon>
        <taxon>Ditrysia</taxon>
        <taxon>Noctuoidea</taxon>
        <taxon>Noctuidae</taxon>
        <taxon>Noctuinae</taxon>
        <taxon>Hadenini</taxon>
        <taxon>Mythimna</taxon>
    </lineage>
</organism>
<protein>
    <submittedName>
        <fullName evidence="1">Uncharacterized protein</fullName>
    </submittedName>
</protein>
<proteinExistence type="predicted"/>
<gene>
    <name evidence="1" type="ORF">PYW08_009192</name>
</gene>
<evidence type="ECO:0000313" key="1">
    <source>
        <dbReference type="EMBL" id="KAJ8710677.1"/>
    </source>
</evidence>
<name>A0ACC2Q7W6_9NEOP</name>